<comment type="caution">
    <text evidence="1">The sequence shown here is derived from an EMBL/GenBank/DDBJ whole genome shotgun (WGS) entry which is preliminary data.</text>
</comment>
<dbReference type="EMBL" id="CM037016">
    <property type="protein sequence ID" value="KAH7679486.1"/>
    <property type="molecule type" value="Genomic_DNA"/>
</dbReference>
<sequence>MARSIRNNRRMLSRRLRPTPYPLPYHNMKVSGKDCSLKKTPLALEKKDWQDATCSVCMEFPHNAVLLLCSSHDKGCHPYMCGTSYHHSNCLDQFKKAYGKVMPSNEVNVGNQSLTFMNSGWPTFNKSETELVCPLCRGQVKGWTIVEPAREYLNKKKRTCMQDNCSFLGTYKELQKHVRVEHPLAEPRKVDPALEQKWMSMERQREREDIISTIRSSNPRSVVLGDYVIEMDDSDTDTDGEDLGEGAPRGLRGRSHNFSFLYFLFQEGARLTRLHRDNRASDGVEDGGNVLPTDASAVAPDLAASFPLEGDDDSEINQGMLVNMFRSERRRRRRSRGRSASGAS</sequence>
<evidence type="ECO:0000313" key="2">
    <source>
        <dbReference type="Proteomes" id="UP000827976"/>
    </source>
</evidence>
<dbReference type="Proteomes" id="UP000827976">
    <property type="component" value="Chromosome 6"/>
</dbReference>
<reference evidence="2" key="1">
    <citation type="journal article" date="2022" name="Nat. Commun.">
        <title>Chromosome evolution and the genetic basis of agronomically important traits in greater yam.</title>
        <authorList>
            <person name="Bredeson J.V."/>
            <person name="Lyons J.B."/>
            <person name="Oniyinde I.O."/>
            <person name="Okereke N.R."/>
            <person name="Kolade O."/>
            <person name="Nnabue I."/>
            <person name="Nwadili C.O."/>
            <person name="Hribova E."/>
            <person name="Parker M."/>
            <person name="Nwogha J."/>
            <person name="Shu S."/>
            <person name="Carlson J."/>
            <person name="Kariba R."/>
            <person name="Muthemba S."/>
            <person name="Knop K."/>
            <person name="Barton G.J."/>
            <person name="Sherwood A.V."/>
            <person name="Lopez-Montes A."/>
            <person name="Asiedu R."/>
            <person name="Jamnadass R."/>
            <person name="Muchugi A."/>
            <person name="Goodstein D."/>
            <person name="Egesi C.N."/>
            <person name="Featherston J."/>
            <person name="Asfaw A."/>
            <person name="Simpson G.G."/>
            <person name="Dolezel J."/>
            <person name="Hendre P.S."/>
            <person name="Van Deynze A."/>
            <person name="Kumar P.L."/>
            <person name="Obidiegwu J.E."/>
            <person name="Bhattacharjee R."/>
            <person name="Rokhsar D.S."/>
        </authorList>
    </citation>
    <scope>NUCLEOTIDE SEQUENCE [LARGE SCALE GENOMIC DNA]</scope>
    <source>
        <strain evidence="2">cv. TDa95/00328</strain>
    </source>
</reference>
<gene>
    <name evidence="1" type="ORF">IHE45_06G061700</name>
</gene>
<evidence type="ECO:0000313" key="1">
    <source>
        <dbReference type="EMBL" id="KAH7679486.1"/>
    </source>
</evidence>
<proteinExistence type="predicted"/>
<organism evidence="1 2">
    <name type="scientific">Dioscorea alata</name>
    <name type="common">Purple yam</name>
    <dbReference type="NCBI Taxonomy" id="55571"/>
    <lineage>
        <taxon>Eukaryota</taxon>
        <taxon>Viridiplantae</taxon>
        <taxon>Streptophyta</taxon>
        <taxon>Embryophyta</taxon>
        <taxon>Tracheophyta</taxon>
        <taxon>Spermatophyta</taxon>
        <taxon>Magnoliopsida</taxon>
        <taxon>Liliopsida</taxon>
        <taxon>Dioscoreales</taxon>
        <taxon>Dioscoreaceae</taxon>
        <taxon>Dioscorea</taxon>
    </lineage>
</organism>
<accession>A0ACB7VX40</accession>
<protein>
    <submittedName>
        <fullName evidence="1">Zinc finger RING/FYVE/PHD-type protein</fullName>
    </submittedName>
</protein>
<name>A0ACB7VX40_DIOAL</name>
<keyword evidence="2" id="KW-1185">Reference proteome</keyword>